<dbReference type="InterPro" id="IPR013815">
    <property type="entry name" value="ATP_grasp_subdomain_1"/>
</dbReference>
<sequence length="886" mass="98051">MLLDALLNPNAVAVIGASEQVDHLGHIVMTNLLNSQFKGTILPVHPRHKSVASIYCYASVQALPIKPDLAIICDIALFDQELLQQLHLQQCHSVILMPVSSVSTLTINTDLFQLAQQFGIKLLGPESIGVIAPWRNLNASCSPVSAHPGKLAFIAQSNSVCTTVLDWASERGIGFSYCISLGESYDISFDQLLDYLCRDSHTEAVLLQIDSIQDARKFMSAARAASRKRRILVFKPTDKLGLGKNIVSDLVYDAAIKRAGMLRVYDTHELFAAIETLTHSIPLRGERLAVITNGQATGMMAINQLDTLGGKLSNLCNNTLETLTESLSIPQYAQTPIYVGNSGGIEHYEIALSTLLDSDDVDAILIILCPSFAVKHQALSHRLIEIIHSHPRAKRFNIFTNWTGETCAPSRQLFTQHGIPTYRTPESAVTAFMHLVEYRRNQWQLKETPATIESYTQQQLQSIRAWLEQKTEHSDQSNEMITLDITSSQELLQLAQLPILRSQLAKSAQEAAQFADDIGYPVTVKLASPDIIHKSDVQGVALNLNSAEEVATAVDSIIDRANSVQPDSVILGFIVQPMARLFGTQEIRIKIVDDTVFGPTLFIGQGGSGWRISSQSVVSLLPVNMALSQYLLVQAVNNGDIRFEHSALIPNFAIIAQFLVKLSEMIVACPQIKELDIHPLLIDGNELTILDAAIKIAKFNGESHTRLAIRPYPVEMERVVNLKHGKPVLLRPIKPEDEPLHAEFLTHVTREDLYKRFFSDVGEFDHAALANLTQIDYDREMAFVAIEDFNTPQPQIIGVCRVMLSADNHDGEFGILVRSQLKGHGLGRILMQQLVDYCQQKGTRYLVGMTMPNNSGMLALAKSLGFEIDISFEDGTADMRLTLENQ</sequence>
<dbReference type="Gene3D" id="3.40.50.720">
    <property type="entry name" value="NAD(P)-binding Rossmann-like Domain"/>
    <property type="match status" value="1"/>
</dbReference>
<dbReference type="Gene3D" id="3.40.630.30">
    <property type="match status" value="1"/>
</dbReference>
<organism evidence="7 8">
    <name type="scientific">Vibrio hippocampi</name>
    <dbReference type="NCBI Taxonomy" id="654686"/>
    <lineage>
        <taxon>Bacteria</taxon>
        <taxon>Pseudomonadati</taxon>
        <taxon>Pseudomonadota</taxon>
        <taxon>Gammaproteobacteria</taxon>
        <taxon>Vibrionales</taxon>
        <taxon>Vibrionaceae</taxon>
        <taxon>Vibrio</taxon>
    </lineage>
</organism>
<dbReference type="Pfam" id="PF13607">
    <property type="entry name" value="Succ_CoA_lig"/>
    <property type="match status" value="1"/>
</dbReference>
<evidence type="ECO:0000256" key="3">
    <source>
        <dbReference type="ARBA" id="ARBA00022840"/>
    </source>
</evidence>
<dbReference type="Pfam" id="PF13380">
    <property type="entry name" value="CoA_binding_2"/>
    <property type="match status" value="1"/>
</dbReference>
<keyword evidence="3 4" id="KW-0067">ATP-binding</keyword>
<comment type="caution">
    <text evidence="7">The sequence shown here is derived from an EMBL/GenBank/DDBJ whole genome shotgun (WGS) entry which is preliminary data.</text>
</comment>
<dbReference type="EMBL" id="CAKLCM010000003">
    <property type="protein sequence ID" value="CAH0529632.1"/>
    <property type="molecule type" value="Genomic_DNA"/>
</dbReference>
<keyword evidence="1" id="KW-0436">Ligase</keyword>
<dbReference type="EC" id="2.3.1.-" evidence="7"/>
<feature type="domain" description="N-acetyltransferase" evidence="6">
    <location>
        <begin position="728"/>
        <end position="884"/>
    </location>
</feature>
<dbReference type="SUPFAM" id="SSF55729">
    <property type="entry name" value="Acyl-CoA N-acyltransferases (Nat)"/>
    <property type="match status" value="1"/>
</dbReference>
<evidence type="ECO:0000259" key="5">
    <source>
        <dbReference type="PROSITE" id="PS50975"/>
    </source>
</evidence>
<reference evidence="7" key="1">
    <citation type="submission" date="2021-12" db="EMBL/GenBank/DDBJ databases">
        <authorList>
            <person name="Rodrigo-Torres L."/>
            <person name="Arahal R. D."/>
            <person name="Lucena T."/>
        </authorList>
    </citation>
    <scope>NUCLEOTIDE SEQUENCE</scope>
    <source>
        <strain evidence="7">CECT 8226</strain>
    </source>
</reference>
<dbReference type="PROSITE" id="PS51186">
    <property type="entry name" value="GNAT"/>
    <property type="match status" value="1"/>
</dbReference>
<name>A0ABN8DRI5_9VIBR</name>
<dbReference type="SMART" id="SM00881">
    <property type="entry name" value="CoA_binding"/>
    <property type="match status" value="1"/>
</dbReference>
<dbReference type="InterPro" id="IPR036291">
    <property type="entry name" value="NAD(P)-bd_dom_sf"/>
</dbReference>
<dbReference type="InterPro" id="IPR003781">
    <property type="entry name" value="CoA-bd"/>
</dbReference>
<dbReference type="InterPro" id="IPR011761">
    <property type="entry name" value="ATP-grasp"/>
</dbReference>
<keyword evidence="8" id="KW-1185">Reference proteome</keyword>
<gene>
    <name evidence="7" type="primary">pat</name>
    <name evidence="7" type="ORF">VHP8226_03387</name>
</gene>
<dbReference type="PANTHER" id="PTHR43334:SF1">
    <property type="entry name" value="3-HYDROXYPROPIONATE--COA LIGASE [ADP-FORMING]"/>
    <property type="match status" value="1"/>
</dbReference>
<dbReference type="RefSeq" id="WP_237486216.1">
    <property type="nucleotide sequence ID" value="NZ_CAKLCM010000003.1"/>
</dbReference>
<dbReference type="InterPro" id="IPR051538">
    <property type="entry name" value="Acyl-CoA_Synth/Transferase"/>
</dbReference>
<dbReference type="Pfam" id="PF13549">
    <property type="entry name" value="ATP-grasp_5"/>
    <property type="match status" value="1"/>
</dbReference>
<dbReference type="Gene3D" id="3.40.50.261">
    <property type="entry name" value="Succinyl-CoA synthetase domains"/>
    <property type="match status" value="2"/>
</dbReference>
<dbReference type="SUPFAM" id="SSF52210">
    <property type="entry name" value="Succinyl-CoA synthetase domains"/>
    <property type="match status" value="2"/>
</dbReference>
<evidence type="ECO:0000313" key="8">
    <source>
        <dbReference type="Proteomes" id="UP000838160"/>
    </source>
</evidence>
<evidence type="ECO:0000313" key="7">
    <source>
        <dbReference type="EMBL" id="CAH0529632.1"/>
    </source>
</evidence>
<protein>
    <submittedName>
        <fullName evidence="7">Peptidyl-lysine N-acetyltransferase Pat</fullName>
        <ecNumber evidence="7">2.3.1.-</ecNumber>
    </submittedName>
</protein>
<dbReference type="PROSITE" id="PS50975">
    <property type="entry name" value="ATP_GRASP"/>
    <property type="match status" value="1"/>
</dbReference>
<feature type="domain" description="ATP-grasp" evidence="5">
    <location>
        <begin position="489"/>
        <end position="525"/>
    </location>
</feature>
<dbReference type="SUPFAM" id="SSF56059">
    <property type="entry name" value="Glutathione synthetase ATP-binding domain-like"/>
    <property type="match status" value="1"/>
</dbReference>
<keyword evidence="7" id="KW-0808">Transferase</keyword>
<dbReference type="SUPFAM" id="SSF51735">
    <property type="entry name" value="NAD(P)-binding Rossmann-fold domains"/>
    <property type="match status" value="1"/>
</dbReference>
<dbReference type="InterPro" id="IPR016102">
    <property type="entry name" value="Succinyl-CoA_synth-like"/>
</dbReference>
<dbReference type="Gene3D" id="3.30.1490.20">
    <property type="entry name" value="ATP-grasp fold, A domain"/>
    <property type="match status" value="1"/>
</dbReference>
<dbReference type="Gene3D" id="3.30.470.20">
    <property type="entry name" value="ATP-grasp fold, B domain"/>
    <property type="match status" value="1"/>
</dbReference>
<keyword evidence="2 4" id="KW-0547">Nucleotide-binding</keyword>
<proteinExistence type="predicted"/>
<evidence type="ECO:0000256" key="4">
    <source>
        <dbReference type="PROSITE-ProRule" id="PRU00409"/>
    </source>
</evidence>
<evidence type="ECO:0000256" key="2">
    <source>
        <dbReference type="ARBA" id="ARBA00022741"/>
    </source>
</evidence>
<dbReference type="GO" id="GO:0016746">
    <property type="term" value="F:acyltransferase activity"/>
    <property type="evidence" value="ECO:0007669"/>
    <property type="project" value="UniProtKB-KW"/>
</dbReference>
<dbReference type="InterPro" id="IPR032875">
    <property type="entry name" value="Succ_CoA_lig_flav_dom"/>
</dbReference>
<evidence type="ECO:0000256" key="1">
    <source>
        <dbReference type="ARBA" id="ARBA00022598"/>
    </source>
</evidence>
<dbReference type="CDD" id="cd04301">
    <property type="entry name" value="NAT_SF"/>
    <property type="match status" value="1"/>
</dbReference>
<dbReference type="InterPro" id="IPR000182">
    <property type="entry name" value="GNAT_dom"/>
</dbReference>
<keyword evidence="7" id="KW-0012">Acyltransferase</keyword>
<evidence type="ECO:0000259" key="6">
    <source>
        <dbReference type="PROSITE" id="PS51186"/>
    </source>
</evidence>
<dbReference type="Proteomes" id="UP000838160">
    <property type="component" value="Unassembled WGS sequence"/>
</dbReference>
<dbReference type="Pfam" id="PF13302">
    <property type="entry name" value="Acetyltransf_3"/>
    <property type="match status" value="1"/>
</dbReference>
<dbReference type="InterPro" id="IPR016181">
    <property type="entry name" value="Acyl_CoA_acyltransferase"/>
</dbReference>
<accession>A0ABN8DRI5</accession>
<dbReference type="PANTHER" id="PTHR43334">
    <property type="entry name" value="ACETATE--COA LIGASE [ADP-FORMING]"/>
    <property type="match status" value="1"/>
</dbReference>